<keyword evidence="9" id="KW-0328">Glycosyltransferase</keyword>
<sequence length="125" mass="14069">MTAPVYPDEPYPEDNAEYAGIGITSMSKLTEWLTYTSVPLGVWLAVITGYINLSYATEWQEIFLFLPLIALLVFGFYAASVVLYRTFTFNDCNMEAAELKKEIEEAKKDLRTKESPSSAQSTSMN</sequence>
<proteinExistence type="inferred from homology"/>
<feature type="transmembrane region" description="Helical" evidence="7">
    <location>
        <begin position="63"/>
        <end position="84"/>
    </location>
</feature>
<comment type="pathway">
    <text evidence="7">Protein modification; protein glycosylation.</text>
</comment>
<dbReference type="GO" id="GO:0016757">
    <property type="term" value="F:glycosyltransferase activity"/>
    <property type="evidence" value="ECO:0007669"/>
    <property type="project" value="UniProtKB-KW"/>
</dbReference>
<evidence type="ECO:0000256" key="3">
    <source>
        <dbReference type="ARBA" id="ARBA00022692"/>
    </source>
</evidence>
<feature type="transmembrane region" description="Helical" evidence="7">
    <location>
        <begin position="32"/>
        <end position="51"/>
    </location>
</feature>
<keyword evidence="6 7" id="KW-0472">Membrane</keyword>
<evidence type="ECO:0000256" key="6">
    <source>
        <dbReference type="ARBA" id="ARBA00023136"/>
    </source>
</evidence>
<organism evidence="9 10">
    <name type="scientific">Vespula maculifrons</name>
    <name type="common">Eastern yellow jacket</name>
    <name type="synonym">Wasp</name>
    <dbReference type="NCBI Taxonomy" id="7453"/>
    <lineage>
        <taxon>Eukaryota</taxon>
        <taxon>Metazoa</taxon>
        <taxon>Ecdysozoa</taxon>
        <taxon>Arthropoda</taxon>
        <taxon>Hexapoda</taxon>
        <taxon>Insecta</taxon>
        <taxon>Pterygota</taxon>
        <taxon>Neoptera</taxon>
        <taxon>Endopterygota</taxon>
        <taxon>Hymenoptera</taxon>
        <taxon>Apocrita</taxon>
        <taxon>Aculeata</taxon>
        <taxon>Vespoidea</taxon>
        <taxon>Vespidae</taxon>
        <taxon>Vespinae</taxon>
        <taxon>Vespula</taxon>
    </lineage>
</organism>
<evidence type="ECO:0000256" key="8">
    <source>
        <dbReference type="SAM" id="Coils"/>
    </source>
</evidence>
<evidence type="ECO:0000256" key="1">
    <source>
        <dbReference type="ARBA" id="ARBA00004477"/>
    </source>
</evidence>
<keyword evidence="5 7" id="KW-1133">Transmembrane helix</keyword>
<evidence type="ECO:0000256" key="2">
    <source>
        <dbReference type="ARBA" id="ARBA00010430"/>
    </source>
</evidence>
<gene>
    <name evidence="9" type="ORF">V1477_000712</name>
</gene>
<evidence type="ECO:0000313" key="9">
    <source>
        <dbReference type="EMBL" id="KAL2751554.1"/>
    </source>
</evidence>
<comment type="subcellular location">
    <subcellularLocation>
        <location evidence="1 7">Endoplasmic reticulum membrane</location>
        <topology evidence="1 7">Multi-pass membrane protein</topology>
    </subcellularLocation>
</comment>
<keyword evidence="9" id="KW-0808">Transferase</keyword>
<keyword evidence="4 7" id="KW-0256">Endoplasmic reticulum</keyword>
<keyword evidence="8" id="KW-0175">Coiled coil</keyword>
<name>A0ABD2D2D8_VESMC</name>
<feature type="coiled-coil region" evidence="8">
    <location>
        <begin position="89"/>
        <end position="116"/>
    </location>
</feature>
<accession>A0ABD2D2D8</accession>
<dbReference type="InterPro" id="IPR013174">
    <property type="entry name" value="DPM3"/>
</dbReference>
<evidence type="ECO:0000256" key="5">
    <source>
        <dbReference type="ARBA" id="ARBA00022989"/>
    </source>
</evidence>
<comment type="subunit">
    <text evidence="7">Component of the dolichol-phosphate mannose (DPM) synthase complex.</text>
</comment>
<evidence type="ECO:0000313" key="10">
    <source>
        <dbReference type="Proteomes" id="UP001607303"/>
    </source>
</evidence>
<dbReference type="AlphaFoldDB" id="A0ABD2D2D8"/>
<keyword evidence="10" id="KW-1185">Reference proteome</keyword>
<dbReference type="Pfam" id="PF08285">
    <property type="entry name" value="DPM3"/>
    <property type="match status" value="1"/>
</dbReference>
<reference evidence="9 10" key="1">
    <citation type="journal article" date="2024" name="Ann. Entomol. Soc. Am.">
        <title>Genomic analyses of the southern and eastern yellowjacket wasps (Hymenoptera: Vespidae) reveal evolutionary signatures of social life.</title>
        <authorList>
            <person name="Catto M.A."/>
            <person name="Caine P.B."/>
            <person name="Orr S.E."/>
            <person name="Hunt B.G."/>
            <person name="Goodisman M.A.D."/>
        </authorList>
    </citation>
    <scope>NUCLEOTIDE SEQUENCE [LARGE SCALE GENOMIC DNA]</scope>
    <source>
        <strain evidence="9">232</strain>
        <tissue evidence="9">Head and thorax</tissue>
    </source>
</reference>
<keyword evidence="3 7" id="KW-0812">Transmembrane</keyword>
<protein>
    <recommendedName>
        <fullName evidence="7">Dolichol-phosphate mannosyltransferase subunit 3</fullName>
    </recommendedName>
</protein>
<evidence type="ECO:0000256" key="7">
    <source>
        <dbReference type="RuleBase" id="RU365085"/>
    </source>
</evidence>
<comment type="caution">
    <text evidence="9">The sequence shown here is derived from an EMBL/GenBank/DDBJ whole genome shotgun (WGS) entry which is preliminary data.</text>
</comment>
<dbReference type="PANTHER" id="PTHR16433:SF0">
    <property type="entry name" value="DOLICHOL-PHOSPHATE MANNOSYLTRANSFERASE SUBUNIT 3"/>
    <property type="match status" value="1"/>
</dbReference>
<evidence type="ECO:0000256" key="4">
    <source>
        <dbReference type="ARBA" id="ARBA00022824"/>
    </source>
</evidence>
<dbReference type="Proteomes" id="UP001607303">
    <property type="component" value="Unassembled WGS sequence"/>
</dbReference>
<dbReference type="GO" id="GO:0005789">
    <property type="term" value="C:endoplasmic reticulum membrane"/>
    <property type="evidence" value="ECO:0007669"/>
    <property type="project" value="UniProtKB-SubCell"/>
</dbReference>
<dbReference type="EMBL" id="JAYRBN010000007">
    <property type="protein sequence ID" value="KAL2751554.1"/>
    <property type="molecule type" value="Genomic_DNA"/>
</dbReference>
<comment type="function">
    <text evidence="7">Stabilizer subunit of the dolichol-phosphate mannose (DPM) synthase complex; tethers catalytic subunit to the ER.</text>
</comment>
<dbReference type="PANTHER" id="PTHR16433">
    <property type="entry name" value="DOLICHOL-PHOSPHATE MANNOSYLTRANSFERASE SUBUNIT 3"/>
    <property type="match status" value="1"/>
</dbReference>
<comment type="similarity">
    <text evidence="2 7">Belongs to the DPM3 family.</text>
</comment>